<name>S2DQB4_INDAL</name>
<dbReference type="Proteomes" id="UP000006073">
    <property type="component" value="Unassembled WGS sequence"/>
</dbReference>
<organism evidence="4 5">
    <name type="scientific">Indibacter alkaliphilus (strain CCUG 57479 / KCTC 22604 / LW1)</name>
    <dbReference type="NCBI Taxonomy" id="1189612"/>
    <lineage>
        <taxon>Bacteria</taxon>
        <taxon>Pseudomonadati</taxon>
        <taxon>Bacteroidota</taxon>
        <taxon>Cytophagia</taxon>
        <taxon>Cytophagales</taxon>
        <taxon>Cyclobacteriaceae</taxon>
    </lineage>
</organism>
<keyword evidence="1" id="KW-0808">Transferase</keyword>
<proteinExistence type="predicted"/>
<dbReference type="SUPFAM" id="SSF53756">
    <property type="entry name" value="UDP-Glycosyltransferase/glycogen phosphorylase"/>
    <property type="match status" value="1"/>
</dbReference>
<feature type="domain" description="Glycosyltransferase subfamily 4-like N-terminal" evidence="3">
    <location>
        <begin position="16"/>
        <end position="186"/>
    </location>
</feature>
<accession>S2DQB4</accession>
<dbReference type="RefSeq" id="WP_009033129.1">
    <property type="nucleotide sequence ID" value="NZ_ALWO02000052.1"/>
</dbReference>
<dbReference type="OrthoDB" id="9811902at2"/>
<dbReference type="Pfam" id="PF13579">
    <property type="entry name" value="Glyco_trans_4_4"/>
    <property type="match status" value="1"/>
</dbReference>
<dbReference type="PANTHER" id="PTHR46401">
    <property type="entry name" value="GLYCOSYLTRANSFERASE WBBK-RELATED"/>
    <property type="match status" value="1"/>
</dbReference>
<dbReference type="InterPro" id="IPR028098">
    <property type="entry name" value="Glyco_trans_4-like_N"/>
</dbReference>
<gene>
    <name evidence="4" type="ORF">A33Q_4121</name>
</gene>
<evidence type="ECO:0000313" key="5">
    <source>
        <dbReference type="Proteomes" id="UP000006073"/>
    </source>
</evidence>
<dbReference type="AlphaFoldDB" id="S2DQB4"/>
<sequence>MKIIYVHQYFVTPQEGGATRSYHLARGMVANGIEVEMVTSHNKAYYDLRIIDGIKVHYLPVAYRQQFGFLRRVWAFLNFVRHSKFLISKLKAPDFFYISSTPLTTGLIGLWAKKKFAVPFYFEVRDLWPDAPIQVGAIRFILLKKILYTLEKRIYQHALKIIALSPGIAEKIRKKCPKADIHIISNFADLETLKALDKDEATLSKYGLKKTFTILYAGAIGKVNAVKELLSLARISNQKAKNYQFVVMGQGSESEKLIQKAKNLQLNNFFHFPFGSKEQVNELMSCADMAFISFSQYPILKTNSPNKFFDALACGKAVLVNHKGWVHELVKSQKLGIYYTPANKQEAFDKIIALAENPKKLKEMQQRSRSLALSHFSKEIAVSRLLSVIDEKRFGKITEDGAYILTA</sequence>
<dbReference type="eggNOG" id="COG0438">
    <property type="taxonomic scope" value="Bacteria"/>
</dbReference>
<evidence type="ECO:0000259" key="3">
    <source>
        <dbReference type="Pfam" id="PF13579"/>
    </source>
</evidence>
<dbReference type="Gene3D" id="3.40.50.2000">
    <property type="entry name" value="Glycogen Phosphorylase B"/>
    <property type="match status" value="2"/>
</dbReference>
<dbReference type="Pfam" id="PF00534">
    <property type="entry name" value="Glycos_transf_1"/>
    <property type="match status" value="1"/>
</dbReference>
<reference evidence="4 5" key="1">
    <citation type="journal article" date="2013" name="Genome Announc.">
        <title>Draft Genome Sequence of Indibacter alkaliphilus Strain LW1T, Isolated from Lonar Lake, a Haloalkaline Lake in the Buldana District of Maharashtra, India.</title>
        <authorList>
            <person name="Singh A."/>
            <person name="Kumar Jangir P."/>
            <person name="Sharma R."/>
            <person name="Singh A."/>
            <person name="Kumar Pinnaka A."/>
            <person name="Shivaji S."/>
        </authorList>
    </citation>
    <scope>NUCLEOTIDE SEQUENCE [LARGE SCALE GENOMIC DNA]</scope>
    <source>
        <strain evidence="5">CCUG 57479 / KCTC 22604 / LW1</strain>
    </source>
</reference>
<dbReference type="InterPro" id="IPR001296">
    <property type="entry name" value="Glyco_trans_1"/>
</dbReference>
<dbReference type="PANTHER" id="PTHR46401:SF2">
    <property type="entry name" value="GLYCOSYLTRANSFERASE WBBK-RELATED"/>
    <property type="match status" value="1"/>
</dbReference>
<dbReference type="STRING" id="1189612.A33Q_4121"/>
<feature type="domain" description="Glycosyl transferase family 1" evidence="2">
    <location>
        <begin position="207"/>
        <end position="369"/>
    </location>
</feature>
<dbReference type="CDD" id="cd03794">
    <property type="entry name" value="GT4_WbuB-like"/>
    <property type="match status" value="1"/>
</dbReference>
<comment type="caution">
    <text evidence="4">The sequence shown here is derived from an EMBL/GenBank/DDBJ whole genome shotgun (WGS) entry which is preliminary data.</text>
</comment>
<evidence type="ECO:0000256" key="1">
    <source>
        <dbReference type="ARBA" id="ARBA00022679"/>
    </source>
</evidence>
<evidence type="ECO:0000313" key="4">
    <source>
        <dbReference type="EMBL" id="EOZ92028.1"/>
    </source>
</evidence>
<dbReference type="GO" id="GO:0009103">
    <property type="term" value="P:lipopolysaccharide biosynthetic process"/>
    <property type="evidence" value="ECO:0007669"/>
    <property type="project" value="TreeGrafter"/>
</dbReference>
<dbReference type="EMBL" id="ALWO02000052">
    <property type="protein sequence ID" value="EOZ92028.1"/>
    <property type="molecule type" value="Genomic_DNA"/>
</dbReference>
<evidence type="ECO:0000259" key="2">
    <source>
        <dbReference type="Pfam" id="PF00534"/>
    </source>
</evidence>
<dbReference type="GO" id="GO:0016757">
    <property type="term" value="F:glycosyltransferase activity"/>
    <property type="evidence" value="ECO:0007669"/>
    <property type="project" value="InterPro"/>
</dbReference>
<keyword evidence="5" id="KW-1185">Reference proteome</keyword>
<protein>
    <submittedName>
        <fullName evidence="4">Glycosyltransferase protein</fullName>
    </submittedName>
</protein>